<keyword evidence="3" id="KW-1185">Reference proteome</keyword>
<dbReference type="Proteomes" id="UP001374579">
    <property type="component" value="Unassembled WGS sequence"/>
</dbReference>
<feature type="region of interest" description="Disordered" evidence="1">
    <location>
        <begin position="382"/>
        <end position="412"/>
    </location>
</feature>
<proteinExistence type="predicted"/>
<gene>
    <name evidence="2" type="ORF">V1264_015805</name>
</gene>
<feature type="region of interest" description="Disordered" evidence="1">
    <location>
        <begin position="818"/>
        <end position="904"/>
    </location>
</feature>
<accession>A0AAN9BML0</accession>
<feature type="compositionally biased region" description="Basic and acidic residues" evidence="1">
    <location>
        <begin position="1"/>
        <end position="11"/>
    </location>
</feature>
<name>A0AAN9BML0_9CAEN</name>
<sequence length="904" mass="93419">MSGSDQSRDSTGRWAPSPSPTPNALRKRRSKQRKLDLLQQRLLSAPISGRSTPEPPSPLSGGSEVQLSLSHPPLRSETPSGLLVGPGGQAGGPVLTDYPPPPGLQGQGPDQLRGQVTEALEAVSALPSTASQLPAASSAALSAACQVLRDAGFLGISSVQSLAAPCVISDLDGLVMSVDRSSPNHGDADPTTSLDRARSISLDESAARAPCSRGAGAGARAAGLDGARAAGLDGARASCFDGAWARCSDGAGARAAGLDGARAAGLDGARAAGLDGARAPCFDGARARAAGLDGAPCFDGARARAAGLDGARAAGLDGARAASLDGARAAGLGGARAAGLVGARAPCSGGARAPGPVWAPARSPCPDGAGARAAALNGATFWDSSRAAPPNGPSARDGSNVAPPHGGHTSQAVTSSVLAGSGFDHPQDFDLGLPSAFREFDDISSEDDLYPDLQPPKVADTSSNSLLSMMSSFKEELFSLRRSVQGQLDSLSSAVRGGGSGSIPSTTHSENPSAPPAPRPGCPPSPPLALFESEEISPEDPSADRSTVTTTFLNLLADKLGDGAFSEGQSSKANARAAFDSMQGGPLSDRRSRLRLTCHPNLRLAWDLVLQSFRSNDSDKTGSTVPPEAQDTAPSFPNPRDPFSFPRMTCKSGGQFAFDASTLPFQHTSKAVGADNEPFRGSAPAVSSFALTPLAFSHLEGVVSDSLQCLSNAWHWSDAAINSTGTVASGSNLRSGFTPLDQVDGNQAGHAFSALRAAMTSQTELLLRLRAQLLALFRDAHLKSSYLSPEERRSLRNTLTTPSALFNPGTVKAVVEQSHKRRQSDFLVGSRTCSAPPPKRHKGNPPKDFRPPATQTSSFQPVRPTRQPESQNFRRPQPVRQKRQKARKPGQKGPQKRQPSSGPF</sequence>
<dbReference type="EMBL" id="JBAMIC010000004">
    <property type="protein sequence ID" value="KAK7107999.1"/>
    <property type="molecule type" value="Genomic_DNA"/>
</dbReference>
<evidence type="ECO:0000256" key="1">
    <source>
        <dbReference type="SAM" id="MobiDB-lite"/>
    </source>
</evidence>
<dbReference type="AlphaFoldDB" id="A0AAN9BML0"/>
<protein>
    <submittedName>
        <fullName evidence="2">Uncharacterized protein</fullName>
    </submittedName>
</protein>
<evidence type="ECO:0000313" key="2">
    <source>
        <dbReference type="EMBL" id="KAK7107999.1"/>
    </source>
</evidence>
<comment type="caution">
    <text evidence="2">The sequence shown here is derived from an EMBL/GenBank/DDBJ whole genome shotgun (WGS) entry which is preliminary data.</text>
</comment>
<feature type="compositionally biased region" description="Polar residues" evidence="1">
    <location>
        <begin position="502"/>
        <end position="511"/>
    </location>
</feature>
<feature type="region of interest" description="Disordered" evidence="1">
    <location>
        <begin position="491"/>
        <end position="547"/>
    </location>
</feature>
<reference evidence="2 3" key="1">
    <citation type="submission" date="2024-02" db="EMBL/GenBank/DDBJ databases">
        <title>Chromosome-scale genome assembly of the rough periwinkle Littorina saxatilis.</title>
        <authorList>
            <person name="De Jode A."/>
            <person name="Faria R."/>
            <person name="Formenti G."/>
            <person name="Sims Y."/>
            <person name="Smith T.P."/>
            <person name="Tracey A."/>
            <person name="Wood J.M.D."/>
            <person name="Zagrodzka Z.B."/>
            <person name="Johannesson K."/>
            <person name="Butlin R.K."/>
            <person name="Leder E.H."/>
        </authorList>
    </citation>
    <scope>NUCLEOTIDE SEQUENCE [LARGE SCALE GENOMIC DNA]</scope>
    <source>
        <strain evidence="2">Snail1</strain>
        <tissue evidence="2">Muscle</tissue>
    </source>
</reference>
<feature type="compositionally biased region" description="Basic residues" evidence="1">
    <location>
        <begin position="880"/>
        <end position="890"/>
    </location>
</feature>
<feature type="region of interest" description="Disordered" evidence="1">
    <location>
        <begin position="616"/>
        <end position="643"/>
    </location>
</feature>
<feature type="region of interest" description="Disordered" evidence="1">
    <location>
        <begin position="1"/>
        <end position="111"/>
    </location>
</feature>
<evidence type="ECO:0000313" key="3">
    <source>
        <dbReference type="Proteomes" id="UP001374579"/>
    </source>
</evidence>
<organism evidence="2 3">
    <name type="scientific">Littorina saxatilis</name>
    <dbReference type="NCBI Taxonomy" id="31220"/>
    <lineage>
        <taxon>Eukaryota</taxon>
        <taxon>Metazoa</taxon>
        <taxon>Spiralia</taxon>
        <taxon>Lophotrochozoa</taxon>
        <taxon>Mollusca</taxon>
        <taxon>Gastropoda</taxon>
        <taxon>Caenogastropoda</taxon>
        <taxon>Littorinimorpha</taxon>
        <taxon>Littorinoidea</taxon>
        <taxon>Littorinidae</taxon>
        <taxon>Littorina</taxon>
    </lineage>
</organism>
<feature type="compositionally biased region" description="Pro residues" evidence="1">
    <location>
        <begin position="513"/>
        <end position="527"/>
    </location>
</feature>